<accession>A0AAV4XEW7</accession>
<feature type="compositionally biased region" description="Basic and acidic residues" evidence="1">
    <location>
        <begin position="160"/>
        <end position="173"/>
    </location>
</feature>
<dbReference type="AlphaFoldDB" id="A0AAV4XEW7"/>
<proteinExistence type="predicted"/>
<organism evidence="2 3">
    <name type="scientific">Caerostris extrusa</name>
    <name type="common">Bark spider</name>
    <name type="synonym">Caerostris bankana</name>
    <dbReference type="NCBI Taxonomy" id="172846"/>
    <lineage>
        <taxon>Eukaryota</taxon>
        <taxon>Metazoa</taxon>
        <taxon>Ecdysozoa</taxon>
        <taxon>Arthropoda</taxon>
        <taxon>Chelicerata</taxon>
        <taxon>Arachnida</taxon>
        <taxon>Araneae</taxon>
        <taxon>Araneomorphae</taxon>
        <taxon>Entelegynae</taxon>
        <taxon>Araneoidea</taxon>
        <taxon>Araneidae</taxon>
        <taxon>Caerostris</taxon>
    </lineage>
</organism>
<feature type="region of interest" description="Disordered" evidence="1">
    <location>
        <begin position="149"/>
        <end position="214"/>
    </location>
</feature>
<protein>
    <submittedName>
        <fullName evidence="2">Uncharacterized protein</fullName>
    </submittedName>
</protein>
<feature type="compositionally biased region" description="Basic and acidic residues" evidence="1">
    <location>
        <begin position="40"/>
        <end position="50"/>
    </location>
</feature>
<comment type="caution">
    <text evidence="2">The sequence shown here is derived from an EMBL/GenBank/DDBJ whole genome shotgun (WGS) entry which is preliminary data.</text>
</comment>
<dbReference type="EMBL" id="BPLR01017544">
    <property type="protein sequence ID" value="GIY92506.1"/>
    <property type="molecule type" value="Genomic_DNA"/>
</dbReference>
<sequence>MPDGEEKGPDIIPANIINRAYYTEDPKESSPSGSTIATRRWPETPPRESIEASLTSTYRKVPKLQINKALNDLSRVNRSSVSFPLDANPTRHSISKNFLSHFSYTMLDELQPTYHSEDGRQIEYPIKNKYNLINIPFNLLTAPRGHNIRRALTTKGTPQRNDRETERTTDGVRQHRSPQPPPPADDCRGEGGGGGGGEQHVRDPLMSNRRESAV</sequence>
<feature type="region of interest" description="Disordered" evidence="1">
    <location>
        <begin position="22"/>
        <end position="50"/>
    </location>
</feature>
<dbReference type="Proteomes" id="UP001054945">
    <property type="component" value="Unassembled WGS sequence"/>
</dbReference>
<keyword evidence="3" id="KW-1185">Reference proteome</keyword>
<reference evidence="2 3" key="1">
    <citation type="submission" date="2021-06" db="EMBL/GenBank/DDBJ databases">
        <title>Caerostris extrusa draft genome.</title>
        <authorList>
            <person name="Kono N."/>
            <person name="Arakawa K."/>
        </authorList>
    </citation>
    <scope>NUCLEOTIDE SEQUENCE [LARGE SCALE GENOMIC DNA]</scope>
</reference>
<feature type="compositionally biased region" description="Basic and acidic residues" evidence="1">
    <location>
        <begin position="199"/>
        <end position="214"/>
    </location>
</feature>
<name>A0AAV4XEW7_CAEEX</name>
<gene>
    <name evidence="2" type="primary">AVEN_159349_1</name>
    <name evidence="2" type="ORF">CEXT_318061</name>
</gene>
<evidence type="ECO:0000313" key="3">
    <source>
        <dbReference type="Proteomes" id="UP001054945"/>
    </source>
</evidence>
<evidence type="ECO:0000313" key="2">
    <source>
        <dbReference type="EMBL" id="GIY92506.1"/>
    </source>
</evidence>
<evidence type="ECO:0000256" key="1">
    <source>
        <dbReference type="SAM" id="MobiDB-lite"/>
    </source>
</evidence>